<keyword evidence="2" id="KW-1185">Reference proteome</keyword>
<dbReference type="Proteomes" id="UP000750711">
    <property type="component" value="Unassembled WGS sequence"/>
</dbReference>
<proteinExistence type="predicted"/>
<comment type="caution">
    <text evidence="1">The sequence shown here is derived from an EMBL/GenBank/DDBJ whole genome shotgun (WGS) entry which is preliminary data.</text>
</comment>
<reference evidence="1" key="1">
    <citation type="submission" date="2021-03" db="EMBL/GenBank/DDBJ databases">
        <title>Comparative genomics and phylogenomic investigation of the class Geoglossomycetes provide insights into ecological specialization and systematics.</title>
        <authorList>
            <person name="Melie T."/>
            <person name="Pirro S."/>
            <person name="Miller A.N."/>
            <person name="Quandt A."/>
        </authorList>
    </citation>
    <scope>NUCLEOTIDE SEQUENCE</scope>
    <source>
        <strain evidence="1">CAQ_001_2017</strain>
    </source>
</reference>
<dbReference type="EMBL" id="JAGHQM010002621">
    <property type="protein sequence ID" value="KAH0548352.1"/>
    <property type="molecule type" value="Genomic_DNA"/>
</dbReference>
<feature type="non-terminal residue" evidence="1">
    <location>
        <position position="1"/>
    </location>
</feature>
<evidence type="ECO:0000313" key="2">
    <source>
        <dbReference type="Proteomes" id="UP000750711"/>
    </source>
</evidence>
<sequence>MSDLDLESGGLGAKRGRQLSFYRPRSASSTKTKRSQTIELCKSHSPPIATACVGISITGGTNVADPFTDYSTADREALTDAEVQSRDRLILLIIGDDQYIKGSLGDSRNWYTQYLESNFKHHWHLLRPALKGLDDESKQRQPGDLLVIYDFLITVAGLLKTKENLALVDIVDELDNGDFLKPQLDAERAIPNQIVFAAFGWLSMLYQAAPHPQPNKLEVIKTSTSFSGCQCPLVTRKYKSFKQGFDFIDQPLHCLLGNYGDLIPRVHQVQSNAGSSSVEYIMAQSVCFSTLQSLADLKIEWVTSLALHLELDSGKKTLKLFQFPSYCRLMHVERKTNMLSR</sequence>
<dbReference type="AlphaFoldDB" id="A0A9P8I5E2"/>
<accession>A0A9P8I5E2</accession>
<gene>
    <name evidence="1" type="ORF">GP486_007972</name>
</gene>
<evidence type="ECO:0000313" key="1">
    <source>
        <dbReference type="EMBL" id="KAH0548352.1"/>
    </source>
</evidence>
<name>A0A9P8I5E2_9PEZI</name>
<protein>
    <submittedName>
        <fullName evidence="1">Uncharacterized protein</fullName>
    </submittedName>
</protein>
<organism evidence="1 2">
    <name type="scientific">Trichoglossum hirsutum</name>
    <dbReference type="NCBI Taxonomy" id="265104"/>
    <lineage>
        <taxon>Eukaryota</taxon>
        <taxon>Fungi</taxon>
        <taxon>Dikarya</taxon>
        <taxon>Ascomycota</taxon>
        <taxon>Pezizomycotina</taxon>
        <taxon>Geoglossomycetes</taxon>
        <taxon>Geoglossales</taxon>
        <taxon>Geoglossaceae</taxon>
        <taxon>Trichoglossum</taxon>
    </lineage>
</organism>